<keyword evidence="3" id="KW-0963">Cytoplasm</keyword>
<dbReference type="GO" id="GO:0008541">
    <property type="term" value="C:proteasome regulatory particle, lid subcomplex"/>
    <property type="evidence" value="ECO:0007669"/>
    <property type="project" value="TreeGrafter"/>
</dbReference>
<dbReference type="GO" id="GO:0005634">
    <property type="term" value="C:nucleus"/>
    <property type="evidence" value="ECO:0007669"/>
    <property type="project" value="UniProtKB-SubCell"/>
</dbReference>
<proteinExistence type="predicted"/>
<evidence type="ECO:0000256" key="4">
    <source>
        <dbReference type="ARBA" id="ARBA00022942"/>
    </source>
</evidence>
<evidence type="ECO:0000313" key="7">
    <source>
        <dbReference type="EMBL" id="RCK60398.1"/>
    </source>
</evidence>
<keyword evidence="8" id="KW-1185">Reference proteome</keyword>
<dbReference type="InterPro" id="IPR038108">
    <property type="entry name" value="RPN13_DEUBAD_sf"/>
</dbReference>
<dbReference type="EMBL" id="QLNQ01000026">
    <property type="protein sequence ID" value="RCK60398.1"/>
    <property type="molecule type" value="Genomic_DNA"/>
</dbReference>
<accession>A0A367Y3J9</accession>
<feature type="domain" description="Pru" evidence="6">
    <location>
        <begin position="1"/>
        <end position="133"/>
    </location>
</feature>
<comment type="caution">
    <text evidence="7">The sequence shown here is derived from an EMBL/GenBank/DDBJ whole genome shotgun (WGS) entry which is preliminary data.</text>
</comment>
<dbReference type="STRING" id="5486.A0A367Y3J9"/>
<dbReference type="AlphaFoldDB" id="A0A367Y3J9"/>
<organism evidence="7 8">
    <name type="scientific">Candida viswanathii</name>
    <dbReference type="NCBI Taxonomy" id="5486"/>
    <lineage>
        <taxon>Eukaryota</taxon>
        <taxon>Fungi</taxon>
        <taxon>Dikarya</taxon>
        <taxon>Ascomycota</taxon>
        <taxon>Saccharomycotina</taxon>
        <taxon>Pichiomycetes</taxon>
        <taxon>Debaryomycetaceae</taxon>
        <taxon>Candida/Lodderomyces clade</taxon>
        <taxon>Candida</taxon>
    </lineage>
</organism>
<dbReference type="GO" id="GO:0005737">
    <property type="term" value="C:cytoplasm"/>
    <property type="evidence" value="ECO:0007669"/>
    <property type="project" value="UniProtKB-SubCell"/>
</dbReference>
<evidence type="ECO:0000256" key="5">
    <source>
        <dbReference type="ARBA" id="ARBA00023242"/>
    </source>
</evidence>
<evidence type="ECO:0000259" key="6">
    <source>
        <dbReference type="PROSITE" id="PS51917"/>
    </source>
</evidence>
<dbReference type="Proteomes" id="UP000253472">
    <property type="component" value="Unassembled WGS sequence"/>
</dbReference>
<dbReference type="Pfam" id="PF04683">
    <property type="entry name" value="Rpn13_ADRM1_Pru"/>
    <property type="match status" value="1"/>
</dbReference>
<dbReference type="Gene3D" id="1.10.2020.20">
    <property type="match status" value="1"/>
</dbReference>
<dbReference type="PANTHER" id="PTHR12225">
    <property type="entry name" value="ADHESION REGULATING MOLECULE 1 110 KDA CELL MEMBRANE GLYCOPROTEIN"/>
    <property type="match status" value="1"/>
</dbReference>
<dbReference type="Gene3D" id="2.30.29.70">
    <property type="entry name" value="Proteasomal ubiquitin receptor Rpn13/ADRM1"/>
    <property type="match status" value="1"/>
</dbReference>
<dbReference type="InterPro" id="IPR006773">
    <property type="entry name" value="Rpn13/ADRM1"/>
</dbReference>
<dbReference type="InterPro" id="IPR044868">
    <property type="entry name" value="Rpn13/ADRM1_Pru"/>
</dbReference>
<gene>
    <name evidence="7" type="primary">RPN13_1</name>
    <name evidence="7" type="ORF">Cantr_08282</name>
</gene>
<dbReference type="InterPro" id="IPR038633">
    <property type="entry name" value="Rpn13/ADRM1_Pru_sf"/>
</dbReference>
<evidence type="ECO:0000256" key="3">
    <source>
        <dbReference type="ARBA" id="ARBA00022490"/>
    </source>
</evidence>
<evidence type="ECO:0000313" key="8">
    <source>
        <dbReference type="Proteomes" id="UP000253472"/>
    </source>
</evidence>
<name>A0A367Y3J9_9ASCO</name>
<evidence type="ECO:0000256" key="1">
    <source>
        <dbReference type="ARBA" id="ARBA00004123"/>
    </source>
</evidence>
<keyword evidence="4 7" id="KW-0647">Proteasome</keyword>
<evidence type="ECO:0000256" key="2">
    <source>
        <dbReference type="ARBA" id="ARBA00004496"/>
    </source>
</evidence>
<comment type="subcellular location">
    <subcellularLocation>
        <location evidence="2">Cytoplasm</location>
    </subcellularLocation>
    <subcellularLocation>
        <location evidence="1">Nucleus</location>
    </subcellularLocation>
</comment>
<reference evidence="7 8" key="1">
    <citation type="submission" date="2018-06" db="EMBL/GenBank/DDBJ databases">
        <title>Whole genome sequencing of Candida tropicalis (genome annotated by CSBL at Korea University).</title>
        <authorList>
            <person name="Ahn J."/>
        </authorList>
    </citation>
    <scope>NUCLEOTIDE SEQUENCE [LARGE SCALE GENOMIC DNA]</scope>
    <source>
        <strain evidence="7 8">ATCC 20962</strain>
    </source>
</reference>
<dbReference type="OrthoDB" id="340431at2759"/>
<dbReference type="PROSITE" id="PS51917">
    <property type="entry name" value="PRU"/>
    <property type="match status" value="1"/>
</dbReference>
<dbReference type="GO" id="GO:0070628">
    <property type="term" value="F:proteasome binding"/>
    <property type="evidence" value="ECO:0007669"/>
    <property type="project" value="TreeGrafter"/>
</dbReference>
<sequence>MASSKTLKFHAGKIQYDEETNRCTPLQHKGVVSIKPSADEPDFLSFTWTPKQDLTQGTAGVIEKDDFLLVPGDVTLKHIKSCNTGRVFALTFLSSGAKYLYWLQDVGDIDQLDKLTEKDQKIIQDINDLISINEEEDEEEIEPDVAKKEEVKVEPKFKMPIGSISSVLDIETINAHLDKLSIDQLKELYGEYLPQSIAANPTKDEIMRAIRSGFFQQCEHKLSELLRSNTGAGYLMSQSLKYEYKGEGVDGFLNGIRELAKKEQGDDKDDDMKN</sequence>
<dbReference type="GO" id="GO:0061133">
    <property type="term" value="F:endopeptidase activator activity"/>
    <property type="evidence" value="ECO:0007669"/>
    <property type="project" value="TreeGrafter"/>
</dbReference>
<protein>
    <submittedName>
        <fullName evidence="7">26S proteasome regulatory subunit RPN13</fullName>
    </submittedName>
</protein>
<keyword evidence="5" id="KW-0539">Nucleus</keyword>
<dbReference type="PANTHER" id="PTHR12225:SF0">
    <property type="entry name" value="PROTEASOMAL UBIQUITIN RECEPTOR ADRM1"/>
    <property type="match status" value="1"/>
</dbReference>